<gene>
    <name evidence="2" type="ORF">PG986_000724</name>
</gene>
<evidence type="ECO:0008006" key="4">
    <source>
        <dbReference type="Google" id="ProtNLM"/>
    </source>
</evidence>
<reference evidence="2 3" key="1">
    <citation type="submission" date="2023-01" db="EMBL/GenBank/DDBJ databases">
        <title>Analysis of 21 Apiospora genomes using comparative genomics revels a genus with tremendous synthesis potential of carbohydrate active enzymes and secondary metabolites.</title>
        <authorList>
            <person name="Sorensen T."/>
        </authorList>
    </citation>
    <scope>NUCLEOTIDE SEQUENCE [LARGE SCALE GENOMIC DNA]</scope>
    <source>
        <strain evidence="2 3">CBS 24483</strain>
    </source>
</reference>
<feature type="region of interest" description="Disordered" evidence="1">
    <location>
        <begin position="170"/>
        <end position="230"/>
    </location>
</feature>
<protein>
    <recommendedName>
        <fullName evidence="4">RRM domain-containing protein</fullName>
    </recommendedName>
</protein>
<dbReference type="GeneID" id="92070008"/>
<dbReference type="RefSeq" id="XP_066705839.1">
    <property type="nucleotide sequence ID" value="XM_066836946.1"/>
</dbReference>
<evidence type="ECO:0000313" key="3">
    <source>
        <dbReference type="Proteomes" id="UP001391051"/>
    </source>
</evidence>
<sequence>MVLDGYMANAVWGRVRVPAKPHVGGSRAIRVTGHPFVVNTEHLLSYLNAHFHFNLEGMRLVHRGYATATVDIEFASFTNQAENAFRLIRLSSSLRNHAVYTTESLCIAHICLLDLWNGMPFTNVVPINQVKMNRNNTVPFITQRNGNSAQAVGGPSRGPTMAEHLRRLHNESPSQEETHPTLTSLVRDSEPLTPVSATADGARQLDTTRGPNNSTLLAPPAAPRSRPQASRTQIARALQHVPVSYQGNLMAADNLSANIHPRQNCSLFVRNLPPDLSYEQFFTALRGIGRIVSDRATAERLKAKIDRKQLVISGFTANALCNKIKVAAQPPGPDGGSRVVRVTGRPDLMNEDHLLSYFAAHFFFELDGVPKVVHRGYNSASMEFAFAAFVNQAENAYRLLTQDLGHGRGFGRGRGRRYGYGRGRGSHHGLFGGIGRDLTVAYVRDPCEEGADGSS</sequence>
<keyword evidence="3" id="KW-1185">Reference proteome</keyword>
<dbReference type="EMBL" id="JAQQWE010000001">
    <property type="protein sequence ID" value="KAK7966447.1"/>
    <property type="molecule type" value="Genomic_DNA"/>
</dbReference>
<feature type="compositionally biased region" description="Polar residues" evidence="1">
    <location>
        <begin position="171"/>
        <end position="186"/>
    </location>
</feature>
<evidence type="ECO:0000256" key="1">
    <source>
        <dbReference type="SAM" id="MobiDB-lite"/>
    </source>
</evidence>
<accession>A0ABR1QUU4</accession>
<organism evidence="2 3">
    <name type="scientific">Apiospora aurea</name>
    <dbReference type="NCBI Taxonomy" id="335848"/>
    <lineage>
        <taxon>Eukaryota</taxon>
        <taxon>Fungi</taxon>
        <taxon>Dikarya</taxon>
        <taxon>Ascomycota</taxon>
        <taxon>Pezizomycotina</taxon>
        <taxon>Sordariomycetes</taxon>
        <taxon>Xylariomycetidae</taxon>
        <taxon>Amphisphaeriales</taxon>
        <taxon>Apiosporaceae</taxon>
        <taxon>Apiospora</taxon>
    </lineage>
</organism>
<dbReference type="Proteomes" id="UP001391051">
    <property type="component" value="Unassembled WGS sequence"/>
</dbReference>
<proteinExistence type="predicted"/>
<feature type="compositionally biased region" description="Polar residues" evidence="1">
    <location>
        <begin position="205"/>
        <end position="216"/>
    </location>
</feature>
<name>A0ABR1QUU4_9PEZI</name>
<evidence type="ECO:0000313" key="2">
    <source>
        <dbReference type="EMBL" id="KAK7966447.1"/>
    </source>
</evidence>
<dbReference type="SUPFAM" id="SSF54928">
    <property type="entry name" value="RNA-binding domain, RBD"/>
    <property type="match status" value="1"/>
</dbReference>
<dbReference type="InterPro" id="IPR035979">
    <property type="entry name" value="RBD_domain_sf"/>
</dbReference>
<comment type="caution">
    <text evidence="2">The sequence shown here is derived from an EMBL/GenBank/DDBJ whole genome shotgun (WGS) entry which is preliminary data.</text>
</comment>